<name>A0ABR1F9A4_9ASCO</name>
<dbReference type="InterPro" id="IPR003000">
    <property type="entry name" value="Sirtuin"/>
</dbReference>
<evidence type="ECO:0000256" key="1">
    <source>
        <dbReference type="ARBA" id="ARBA00001947"/>
    </source>
</evidence>
<evidence type="ECO:0000259" key="9">
    <source>
        <dbReference type="PROSITE" id="PS50305"/>
    </source>
</evidence>
<feature type="region of interest" description="Disordered" evidence="8">
    <location>
        <begin position="113"/>
        <end position="132"/>
    </location>
</feature>
<keyword evidence="3" id="KW-0808">Transferase</keyword>
<dbReference type="Gene3D" id="3.40.50.1220">
    <property type="entry name" value="TPP-binding domain"/>
    <property type="match status" value="1"/>
</dbReference>
<keyword evidence="11" id="KW-1185">Reference proteome</keyword>
<comment type="similarity">
    <text evidence="2">Belongs to the sirtuin family. Class I subfamily.</text>
</comment>
<dbReference type="EMBL" id="JBBJBU010000003">
    <property type="protein sequence ID" value="KAK7206422.1"/>
    <property type="molecule type" value="Genomic_DNA"/>
</dbReference>
<feature type="binding site" evidence="7">
    <location>
        <position position="386"/>
    </location>
    <ligand>
        <name>Zn(2+)</name>
        <dbReference type="ChEBI" id="CHEBI:29105"/>
    </ligand>
</feature>
<dbReference type="InterPro" id="IPR026591">
    <property type="entry name" value="Sirtuin_cat_small_dom_sf"/>
</dbReference>
<dbReference type="Proteomes" id="UP001498771">
    <property type="component" value="Unassembled WGS sequence"/>
</dbReference>
<dbReference type="PANTHER" id="PTHR11085:SF9">
    <property type="entry name" value="NAD-DEPENDENT PROTEIN DEACETYLASE SIRTUIN-1"/>
    <property type="match status" value="1"/>
</dbReference>
<keyword evidence="6" id="KW-0520">NAD</keyword>
<sequence length="507" mass="55849">MQELAGVTEDEIIGNEVEVGGGGLDVGNDADDGAEGAGEGRGSDEEEDSDSDDSSFLENILDIGDAGSGDQEDGGSEDDDEDPLLSEEACEEVRKYLREHGRQAFLYRYLLGKEDDDEPPPEAGEDRTAPSAEEKKKLSILEVLYALGLRISGPLEVLDEDTLFRLLNAAISRELSRRDALPDVATLEDVVRVIKQAKNVVILTGAGISTSLGIPDFRSDQGIYKKLEEMGLSEPQEVFDLTVFREDPSIFYTFSKDILPSVSRFSPTHAFIKLVQDNGKLLTNYTQNIDNLETHAGISEDKLVQCHGSFAKATCQKCWHKVDGREVFDDIRNGVVSRCKQPPMVALPEGEAVADKTAPPLRKRKRDDDDEDEDDDVHEEEASDRCNGVMKPDIIFFGEALPKTFETRLLGQDVDQCDLLICIGTSLKVAPVSEIIRVLPARVPQIYISRTPCTHATFDVSLLGDCDDVVEYLCGRMGEGWELRHEMVPEEGFTGEVVERGRGCISL</sequence>
<dbReference type="GeneID" id="90037831"/>
<dbReference type="SUPFAM" id="SSF52467">
    <property type="entry name" value="DHS-like NAD/FAD-binding domain"/>
    <property type="match status" value="1"/>
</dbReference>
<feature type="region of interest" description="Disordered" evidence="8">
    <location>
        <begin position="1"/>
        <end position="85"/>
    </location>
</feature>
<feature type="compositionally biased region" description="Acidic residues" evidence="8">
    <location>
        <begin position="368"/>
        <end position="382"/>
    </location>
</feature>
<evidence type="ECO:0000256" key="6">
    <source>
        <dbReference type="ARBA" id="ARBA00023027"/>
    </source>
</evidence>
<reference evidence="10 11" key="1">
    <citation type="submission" date="2024-03" db="EMBL/GenBank/DDBJ databases">
        <title>Genome-scale model development and genomic sequencing of the oleaginous clade Lipomyces.</title>
        <authorList>
            <consortium name="Lawrence Berkeley National Laboratory"/>
            <person name="Czajka J.J."/>
            <person name="Han Y."/>
            <person name="Kim J."/>
            <person name="Mondo S.J."/>
            <person name="Hofstad B.A."/>
            <person name="Robles A."/>
            <person name="Haridas S."/>
            <person name="Riley R."/>
            <person name="LaButti K."/>
            <person name="Pangilinan J."/>
            <person name="Andreopoulos W."/>
            <person name="Lipzen A."/>
            <person name="Yan J."/>
            <person name="Wang M."/>
            <person name="Ng V."/>
            <person name="Grigoriev I.V."/>
            <person name="Spatafora J.W."/>
            <person name="Magnuson J.K."/>
            <person name="Baker S.E."/>
            <person name="Pomraning K.R."/>
        </authorList>
    </citation>
    <scope>NUCLEOTIDE SEQUENCE [LARGE SCALE GENOMIC DNA]</scope>
    <source>
        <strain evidence="10 11">Phaff 52-87</strain>
    </source>
</reference>
<keyword evidence="4 7" id="KW-0479">Metal-binding</keyword>
<dbReference type="RefSeq" id="XP_064769455.1">
    <property type="nucleotide sequence ID" value="XM_064912319.1"/>
</dbReference>
<evidence type="ECO:0000256" key="7">
    <source>
        <dbReference type="PROSITE-ProRule" id="PRU00236"/>
    </source>
</evidence>
<comment type="caution">
    <text evidence="10">The sequence shown here is derived from an EMBL/GenBank/DDBJ whole genome shotgun (WGS) entry which is preliminary data.</text>
</comment>
<accession>A0ABR1F9A4</accession>
<keyword evidence="5 7" id="KW-0862">Zinc</keyword>
<gene>
    <name evidence="10" type="ORF">BZA70DRAFT_276553</name>
</gene>
<dbReference type="InterPro" id="IPR026590">
    <property type="entry name" value="Ssirtuin_cat_dom"/>
</dbReference>
<feature type="active site" description="Proton acceptor" evidence="7">
    <location>
        <position position="307"/>
    </location>
</feature>
<evidence type="ECO:0000256" key="3">
    <source>
        <dbReference type="ARBA" id="ARBA00022679"/>
    </source>
</evidence>
<dbReference type="Gene3D" id="3.30.1600.10">
    <property type="entry name" value="SIR2/SIRT2 'Small Domain"/>
    <property type="match status" value="1"/>
</dbReference>
<feature type="domain" description="Deacetylase sirtuin-type" evidence="9">
    <location>
        <begin position="180"/>
        <end position="482"/>
    </location>
</feature>
<feature type="binding site" evidence="7">
    <location>
        <position position="318"/>
    </location>
    <ligand>
        <name>Zn(2+)</name>
        <dbReference type="ChEBI" id="CHEBI:29105"/>
    </ligand>
</feature>
<comment type="cofactor">
    <cofactor evidence="1">
        <name>Zn(2+)</name>
        <dbReference type="ChEBI" id="CHEBI:29105"/>
    </cofactor>
</comment>
<organism evidence="10 11">
    <name type="scientific">Myxozyma melibiosi</name>
    <dbReference type="NCBI Taxonomy" id="54550"/>
    <lineage>
        <taxon>Eukaryota</taxon>
        <taxon>Fungi</taxon>
        <taxon>Dikarya</taxon>
        <taxon>Ascomycota</taxon>
        <taxon>Saccharomycotina</taxon>
        <taxon>Lipomycetes</taxon>
        <taxon>Lipomycetales</taxon>
        <taxon>Lipomycetaceae</taxon>
        <taxon>Myxozyma</taxon>
    </lineage>
</organism>
<evidence type="ECO:0000256" key="8">
    <source>
        <dbReference type="SAM" id="MobiDB-lite"/>
    </source>
</evidence>
<evidence type="ECO:0000313" key="11">
    <source>
        <dbReference type="Proteomes" id="UP001498771"/>
    </source>
</evidence>
<feature type="binding site" evidence="7">
    <location>
        <position position="378"/>
    </location>
    <ligand>
        <name>Zn(2+)</name>
        <dbReference type="ChEBI" id="CHEBI:29105"/>
    </ligand>
</feature>
<protein>
    <submittedName>
        <fullName evidence="10">Chromatin regulatory protein Sir2</fullName>
    </submittedName>
</protein>
<evidence type="ECO:0000256" key="5">
    <source>
        <dbReference type="ARBA" id="ARBA00022833"/>
    </source>
</evidence>
<dbReference type="InterPro" id="IPR029035">
    <property type="entry name" value="DHS-like_NAD/FAD-binding_dom"/>
</dbReference>
<evidence type="ECO:0000256" key="4">
    <source>
        <dbReference type="ARBA" id="ARBA00022723"/>
    </source>
</evidence>
<feature type="binding site" evidence="7">
    <location>
        <position position="315"/>
    </location>
    <ligand>
        <name>Zn(2+)</name>
        <dbReference type="ChEBI" id="CHEBI:29105"/>
    </ligand>
</feature>
<feature type="compositionally biased region" description="Acidic residues" evidence="8">
    <location>
        <begin position="70"/>
        <end position="85"/>
    </location>
</feature>
<proteinExistence type="inferred from homology"/>
<dbReference type="PANTHER" id="PTHR11085">
    <property type="entry name" value="NAD-DEPENDENT PROTEIN DEACYLASE SIRTUIN-5, MITOCHONDRIAL-RELATED"/>
    <property type="match status" value="1"/>
</dbReference>
<evidence type="ECO:0000313" key="10">
    <source>
        <dbReference type="EMBL" id="KAK7206422.1"/>
    </source>
</evidence>
<dbReference type="PROSITE" id="PS50305">
    <property type="entry name" value="SIRTUIN"/>
    <property type="match status" value="1"/>
</dbReference>
<feature type="compositionally biased region" description="Acidic residues" evidence="8">
    <location>
        <begin position="44"/>
        <end position="55"/>
    </location>
</feature>
<dbReference type="Pfam" id="PF02146">
    <property type="entry name" value="SIR2"/>
    <property type="match status" value="1"/>
</dbReference>
<feature type="region of interest" description="Disordered" evidence="8">
    <location>
        <begin position="348"/>
        <end position="385"/>
    </location>
</feature>
<dbReference type="InterPro" id="IPR050134">
    <property type="entry name" value="NAD-dep_sirtuin_deacylases"/>
</dbReference>
<evidence type="ECO:0000256" key="2">
    <source>
        <dbReference type="ARBA" id="ARBA00006924"/>
    </source>
</evidence>